<dbReference type="InterPro" id="IPR032465">
    <property type="entry name" value="ACMSD"/>
</dbReference>
<name>A0ABY5PL12_9ACTN</name>
<evidence type="ECO:0008006" key="4">
    <source>
        <dbReference type="Google" id="ProtNLM"/>
    </source>
</evidence>
<organism evidence="2 3">
    <name type="scientific">Svornostia abyssi</name>
    <dbReference type="NCBI Taxonomy" id="2898438"/>
    <lineage>
        <taxon>Bacteria</taxon>
        <taxon>Bacillati</taxon>
        <taxon>Actinomycetota</taxon>
        <taxon>Thermoleophilia</taxon>
        <taxon>Solirubrobacterales</taxon>
        <taxon>Baekduiaceae</taxon>
        <taxon>Svornostia</taxon>
    </lineage>
</organism>
<evidence type="ECO:0000313" key="2">
    <source>
        <dbReference type="EMBL" id="UUY05357.1"/>
    </source>
</evidence>
<dbReference type="Proteomes" id="UP001058860">
    <property type="component" value="Chromosome"/>
</dbReference>
<dbReference type="RefSeq" id="WP_353865816.1">
    <property type="nucleotide sequence ID" value="NZ_CP088295.1"/>
</dbReference>
<dbReference type="PANTHER" id="PTHR21240:SF28">
    <property type="entry name" value="ISO-OROTATE DECARBOXYLASE (EUROFUNG)"/>
    <property type="match status" value="1"/>
</dbReference>
<dbReference type="PANTHER" id="PTHR21240">
    <property type="entry name" value="2-AMINO-3-CARBOXYLMUCONATE-6-SEMIALDEHYDE DECARBOXYLASE"/>
    <property type="match status" value="1"/>
</dbReference>
<keyword evidence="1" id="KW-0456">Lyase</keyword>
<dbReference type="SUPFAM" id="SSF51556">
    <property type="entry name" value="Metallo-dependent hydrolases"/>
    <property type="match status" value="1"/>
</dbReference>
<dbReference type="EMBL" id="CP088295">
    <property type="protein sequence ID" value="UUY05357.1"/>
    <property type="molecule type" value="Genomic_DNA"/>
</dbReference>
<accession>A0ABY5PL12</accession>
<evidence type="ECO:0000313" key="3">
    <source>
        <dbReference type="Proteomes" id="UP001058860"/>
    </source>
</evidence>
<proteinExistence type="predicted"/>
<gene>
    <name evidence="2" type="ORF">LRS13_07495</name>
</gene>
<dbReference type="Gene3D" id="3.20.20.140">
    <property type="entry name" value="Metal-dependent hydrolases"/>
    <property type="match status" value="1"/>
</dbReference>
<reference evidence="3" key="1">
    <citation type="submission" date="2021-11" db="EMBL/GenBank/DDBJ databases">
        <title>Cultivation dependent microbiological survey of springs from the worlds oldest radium mine currently devoted to the extraction of radon-saturated water.</title>
        <authorList>
            <person name="Kapinusova G."/>
            <person name="Smrhova T."/>
            <person name="Strejcek M."/>
            <person name="Suman J."/>
            <person name="Jani K."/>
            <person name="Pajer P."/>
            <person name="Uhlik O."/>
        </authorList>
    </citation>
    <scope>NUCLEOTIDE SEQUENCE [LARGE SCALE GENOMIC DNA]</scope>
    <source>
        <strain evidence="3">J379</strain>
    </source>
</reference>
<dbReference type="InterPro" id="IPR032466">
    <property type="entry name" value="Metal_Hydrolase"/>
</dbReference>
<evidence type="ECO:0000256" key="1">
    <source>
        <dbReference type="ARBA" id="ARBA00023239"/>
    </source>
</evidence>
<sequence length="316" mass="33691">MALDLHQHLWTEPFVAALTKRASPPRLRRVDTEWVLALPGEPRCVLQLPDDADARVDQAHADGIDRIVIAPSSPLGIEGLPPDKARELIDAYDRGVDELDPLRFAAWGTVPLREIDPVDVDVALARGRVGLCLPSGALATLEALERVGPVLERLAQRDAPLFVHPGPAPWGPAARPLSGVNTRSWWPALVDYTASLNAAWHAWMAAGRDAHPTLRVVFAALAGGAPLHLERLAQRAGPGLAASAAEDPRVFYETSSYGSLALAAVAGAVGAQQLVFGSDAPYAAPHVLDGERGRQLSTDNPARLFARATTPQEIPA</sequence>
<keyword evidence="3" id="KW-1185">Reference proteome</keyword>
<protein>
    <recommendedName>
        <fullName evidence="4">Amidohydrolase</fullName>
    </recommendedName>
</protein>